<sequence length="242" mass="28244">MRQPHGGWMNVETVIDNAEEHFNGRYGITRRQIERTLHLLFETFASSHGSLRGATRMNLVQQLLSQIQNEAHNQIWAPKDLRFVRHAFIILTYLALQFNSDLLAKALRTFWSQAEPIVSQYEQPHHGEEWYRAAAKIEQLSDPNPYAAWSRNGASRNLELPWPRHRARSAPAVRHRLHHPEMRLTIPTFTSSAWASPIISPVTFPRVDYLDELENMQYQQQEMSMKLDNVDEKLDLLMTGFF</sequence>
<gene>
    <name evidence="2" type="ORF">Ptr86124_010776</name>
    <name evidence="1" type="ORF">PtrM4_119690</name>
</gene>
<dbReference type="EMBL" id="NQIK02000006">
    <property type="protein sequence ID" value="KAF7569554.1"/>
    <property type="molecule type" value="Genomic_DNA"/>
</dbReference>
<dbReference type="OrthoDB" id="3787285at2759"/>
<reference evidence="2" key="2">
    <citation type="submission" date="2021-05" db="EMBL/GenBank/DDBJ databases">
        <authorList>
            <person name="Moolhuijzen P.M."/>
            <person name="Moffat C.S."/>
        </authorList>
    </citation>
    <scope>NUCLEOTIDE SEQUENCE</scope>
    <source>
        <strain evidence="2">86-124</strain>
    </source>
</reference>
<evidence type="ECO:0000313" key="2">
    <source>
        <dbReference type="EMBL" id="KAI1510330.1"/>
    </source>
</evidence>
<name>A0A2W1DWP4_9PLEO</name>
<evidence type="ECO:0000313" key="4">
    <source>
        <dbReference type="Proteomes" id="UP000249757"/>
    </source>
</evidence>
<keyword evidence="4" id="KW-1185">Reference proteome</keyword>
<reference evidence="2" key="3">
    <citation type="journal article" date="2022" name="bioRxiv">
        <title>A global pangenome for the wheat fungal pathogen Pyrenophora tritici-repentis and prediction of effector protein structural homology.</title>
        <authorList>
            <person name="Moolhuijzen P."/>
            <person name="See P.T."/>
            <person name="Shi G."/>
            <person name="Powell H.R."/>
            <person name="Cockram J."/>
            <person name="Jorgensen L.N."/>
            <person name="Benslimane H."/>
            <person name="Strelkov S.E."/>
            <person name="Turner J."/>
            <person name="Liu Z."/>
            <person name="Moffat C.S."/>
        </authorList>
    </citation>
    <scope>NUCLEOTIDE SEQUENCE</scope>
    <source>
        <strain evidence="2">86-124</strain>
    </source>
</reference>
<reference evidence="1" key="1">
    <citation type="journal article" date="2018" name="BMC Genomics">
        <title>Comparative genomics of the wheat fungal pathogen Pyrenophora tritici-repentis reveals chromosomal variations and genome plasticity.</title>
        <authorList>
            <person name="Moolhuijzen P."/>
            <person name="See P.T."/>
            <person name="Hane J.K."/>
            <person name="Shi G."/>
            <person name="Liu Z."/>
            <person name="Oliver R.P."/>
            <person name="Moffat C.S."/>
        </authorList>
    </citation>
    <scope>NUCLEOTIDE SEQUENCE [LARGE SCALE GENOMIC DNA]</scope>
    <source>
        <strain evidence="1">M4</strain>
    </source>
</reference>
<accession>A0A2W1DWP4</accession>
<dbReference type="Proteomes" id="UP000249757">
    <property type="component" value="Unassembled WGS sequence"/>
</dbReference>
<proteinExistence type="predicted"/>
<organism evidence="1 3">
    <name type="scientific">Pyrenophora tritici-repentis</name>
    <dbReference type="NCBI Taxonomy" id="45151"/>
    <lineage>
        <taxon>Eukaryota</taxon>
        <taxon>Fungi</taxon>
        <taxon>Dikarya</taxon>
        <taxon>Ascomycota</taxon>
        <taxon>Pezizomycotina</taxon>
        <taxon>Dothideomycetes</taxon>
        <taxon>Pleosporomycetidae</taxon>
        <taxon>Pleosporales</taxon>
        <taxon>Pleosporineae</taxon>
        <taxon>Pleosporaceae</taxon>
        <taxon>Pyrenophora</taxon>
    </lineage>
</organism>
<protein>
    <submittedName>
        <fullName evidence="1">Uncharacterized protein</fullName>
    </submittedName>
</protein>
<dbReference type="OMA" id="NNAYRPK"/>
<reference evidence="4" key="4">
    <citation type="journal article" date="2022" name="Microb. Genom.">
        <title>A global pangenome for the wheat fungal pathogen Pyrenophora tritici-repentis and prediction of effector protein structural homology.</title>
        <authorList>
            <person name="Moolhuijzen P.M."/>
            <person name="See P.T."/>
            <person name="Shi G."/>
            <person name="Powell H.R."/>
            <person name="Cockram J."/>
            <person name="Jorgensen L.N."/>
            <person name="Benslimane H."/>
            <person name="Strelkov S.E."/>
            <person name="Turner J."/>
            <person name="Liu Z."/>
            <person name="Moffat C.S."/>
        </authorList>
    </citation>
    <scope>NUCLEOTIDE SEQUENCE [LARGE SCALE GENOMIC DNA]</scope>
</reference>
<evidence type="ECO:0000313" key="1">
    <source>
        <dbReference type="EMBL" id="KAF7569554.1"/>
    </source>
</evidence>
<evidence type="ECO:0000313" key="3">
    <source>
        <dbReference type="Proteomes" id="UP000245464"/>
    </source>
</evidence>
<dbReference type="Proteomes" id="UP000245464">
    <property type="component" value="Chromosome 6"/>
</dbReference>
<comment type="caution">
    <text evidence="1">The sequence shown here is derived from an EMBL/GenBank/DDBJ whole genome shotgun (WGS) entry which is preliminary data.</text>
</comment>
<dbReference type="EMBL" id="NRDI02000017">
    <property type="protein sequence ID" value="KAI1510330.1"/>
    <property type="molecule type" value="Genomic_DNA"/>
</dbReference>
<dbReference type="AlphaFoldDB" id="A0A2W1DWP4"/>